<dbReference type="AlphaFoldDB" id="A0A0M9ACL1"/>
<keyword evidence="1" id="KW-0812">Transmembrane</keyword>
<accession>A0A0M9ACL1</accession>
<keyword evidence="1" id="KW-1133">Transmembrane helix</keyword>
<evidence type="ECO:0008006" key="4">
    <source>
        <dbReference type="Google" id="ProtNLM"/>
    </source>
</evidence>
<organism evidence="2 3">
    <name type="scientific">Melipona quadrifasciata</name>
    <dbReference type="NCBI Taxonomy" id="166423"/>
    <lineage>
        <taxon>Eukaryota</taxon>
        <taxon>Metazoa</taxon>
        <taxon>Ecdysozoa</taxon>
        <taxon>Arthropoda</taxon>
        <taxon>Hexapoda</taxon>
        <taxon>Insecta</taxon>
        <taxon>Pterygota</taxon>
        <taxon>Neoptera</taxon>
        <taxon>Endopterygota</taxon>
        <taxon>Hymenoptera</taxon>
        <taxon>Apocrita</taxon>
        <taxon>Aculeata</taxon>
        <taxon>Apoidea</taxon>
        <taxon>Anthophila</taxon>
        <taxon>Apidae</taxon>
        <taxon>Melipona</taxon>
    </lineage>
</organism>
<feature type="transmembrane region" description="Helical" evidence="1">
    <location>
        <begin position="37"/>
        <end position="58"/>
    </location>
</feature>
<reference evidence="2 3" key="1">
    <citation type="submission" date="2015-07" db="EMBL/GenBank/DDBJ databases">
        <title>The genome of Melipona quadrifasciata.</title>
        <authorList>
            <person name="Pan H."/>
            <person name="Kapheim K."/>
        </authorList>
    </citation>
    <scope>NUCLEOTIDE SEQUENCE [LARGE SCALE GENOMIC DNA]</scope>
    <source>
        <strain evidence="2">0111107301</strain>
        <tissue evidence="2">Whole body</tissue>
    </source>
</reference>
<proteinExistence type="predicted"/>
<evidence type="ECO:0000313" key="2">
    <source>
        <dbReference type="EMBL" id="KOX81106.1"/>
    </source>
</evidence>
<sequence>MKDNIKTKATVVFGRENDSMKRTPKVSNVQPYKDYKFLILILICDIISIRIIIITVLYC</sequence>
<keyword evidence="1" id="KW-0472">Membrane</keyword>
<keyword evidence="3" id="KW-1185">Reference proteome</keyword>
<evidence type="ECO:0000313" key="3">
    <source>
        <dbReference type="Proteomes" id="UP000053105"/>
    </source>
</evidence>
<gene>
    <name evidence="2" type="ORF">WN51_10031</name>
</gene>
<dbReference type="Proteomes" id="UP000053105">
    <property type="component" value="Unassembled WGS sequence"/>
</dbReference>
<protein>
    <recommendedName>
        <fullName evidence="4">Transmembrane protein</fullName>
    </recommendedName>
</protein>
<name>A0A0M9ACL1_9HYME</name>
<dbReference type="EMBL" id="KQ435692">
    <property type="protein sequence ID" value="KOX81106.1"/>
    <property type="molecule type" value="Genomic_DNA"/>
</dbReference>
<evidence type="ECO:0000256" key="1">
    <source>
        <dbReference type="SAM" id="Phobius"/>
    </source>
</evidence>